<sequence length="51" mass="5278">MKEFMEEYGGIIAACFLGLVLLRALSELLGTGGGIACLIQSFLEGIGAVCV</sequence>
<proteinExistence type="predicted"/>
<protein>
    <submittedName>
        <fullName evidence="1">Uncharacterized protein</fullName>
    </submittedName>
</protein>
<keyword evidence="2" id="KW-1185">Reference proteome</keyword>
<reference evidence="2" key="1">
    <citation type="submission" date="2017-07" db="EMBL/GenBank/DDBJ databases">
        <authorList>
            <person name="Varghese N."/>
            <person name="Submissions S."/>
        </authorList>
    </citation>
    <scope>NUCLEOTIDE SEQUENCE [LARGE SCALE GENOMIC DNA]</scope>
    <source>
        <strain evidence="2">NLAE-zl-C134</strain>
    </source>
</reference>
<evidence type="ECO:0000313" key="2">
    <source>
        <dbReference type="Proteomes" id="UP000254051"/>
    </source>
</evidence>
<dbReference type="Proteomes" id="UP000254051">
    <property type="component" value="Unassembled WGS sequence"/>
</dbReference>
<gene>
    <name evidence="1" type="ORF">SAMN05216529_1173</name>
</gene>
<name>A0A315ZSF0_9FIRM</name>
<accession>A0A315ZSF0</accession>
<dbReference type="RefSeq" id="WP_181392919.1">
    <property type="nucleotide sequence ID" value="NZ_QGDS01000017.1"/>
</dbReference>
<dbReference type="AlphaFoldDB" id="A0A315ZSF0"/>
<evidence type="ECO:0000313" key="1">
    <source>
        <dbReference type="EMBL" id="SUQ15827.1"/>
    </source>
</evidence>
<dbReference type="EMBL" id="UHJJ01000017">
    <property type="protein sequence ID" value="SUQ15827.1"/>
    <property type="molecule type" value="Genomic_DNA"/>
</dbReference>
<organism evidence="1 2">
    <name type="scientific">Faecalicatena contorta</name>
    <dbReference type="NCBI Taxonomy" id="39482"/>
    <lineage>
        <taxon>Bacteria</taxon>
        <taxon>Bacillati</taxon>
        <taxon>Bacillota</taxon>
        <taxon>Clostridia</taxon>
        <taxon>Lachnospirales</taxon>
        <taxon>Lachnospiraceae</taxon>
        <taxon>Faecalicatena</taxon>
    </lineage>
</organism>